<dbReference type="AlphaFoldDB" id="A0A2J8R9Q5"/>
<organism evidence="2">
    <name type="scientific">Pongo abelii</name>
    <name type="common">Sumatran orangutan</name>
    <name type="synonym">Pongo pygmaeus abelii</name>
    <dbReference type="NCBI Taxonomy" id="9601"/>
    <lineage>
        <taxon>Eukaryota</taxon>
        <taxon>Metazoa</taxon>
        <taxon>Chordata</taxon>
        <taxon>Craniata</taxon>
        <taxon>Vertebrata</taxon>
        <taxon>Euteleostomi</taxon>
        <taxon>Mammalia</taxon>
        <taxon>Eutheria</taxon>
        <taxon>Euarchontoglires</taxon>
        <taxon>Primates</taxon>
        <taxon>Haplorrhini</taxon>
        <taxon>Catarrhini</taxon>
        <taxon>Hominidae</taxon>
        <taxon>Pongo</taxon>
    </lineage>
</organism>
<dbReference type="EMBL" id="NDHI03003726">
    <property type="protein sequence ID" value="PNJ05248.1"/>
    <property type="molecule type" value="Genomic_DNA"/>
</dbReference>
<evidence type="ECO:0000256" key="1">
    <source>
        <dbReference type="SAM" id="MobiDB-lite"/>
    </source>
</evidence>
<feature type="region of interest" description="Disordered" evidence="1">
    <location>
        <begin position="65"/>
        <end position="87"/>
    </location>
</feature>
<proteinExistence type="predicted"/>
<name>A0A2J8R9Q5_PONAB</name>
<accession>A0A2J8R9Q5</accession>
<evidence type="ECO:0000313" key="2">
    <source>
        <dbReference type="EMBL" id="PNJ05248.1"/>
    </source>
</evidence>
<reference evidence="2" key="1">
    <citation type="submission" date="2017-12" db="EMBL/GenBank/DDBJ databases">
        <title>High-resolution comparative analysis of great ape genomes.</title>
        <authorList>
            <person name="Pollen A."/>
            <person name="Hastie A."/>
            <person name="Hormozdiari F."/>
            <person name="Dougherty M."/>
            <person name="Liu R."/>
            <person name="Chaisson M."/>
            <person name="Hoppe E."/>
            <person name="Hill C."/>
            <person name="Pang A."/>
            <person name="Hillier L."/>
            <person name="Baker C."/>
            <person name="Armstrong J."/>
            <person name="Shendure J."/>
            <person name="Paten B."/>
            <person name="Wilson R."/>
            <person name="Chao H."/>
            <person name="Schneider V."/>
            <person name="Ventura M."/>
            <person name="Kronenberg Z."/>
            <person name="Murali S."/>
            <person name="Gordon D."/>
            <person name="Cantsilieris S."/>
            <person name="Munson K."/>
            <person name="Nelson B."/>
            <person name="Raja A."/>
            <person name="Underwood J."/>
            <person name="Diekhans M."/>
            <person name="Fiddes I."/>
            <person name="Haussler D."/>
            <person name="Eichler E."/>
        </authorList>
    </citation>
    <scope>NUCLEOTIDE SEQUENCE [LARGE SCALE GENOMIC DNA]</scope>
    <source>
        <strain evidence="2">Susie</strain>
    </source>
</reference>
<gene>
    <name evidence="2" type="ORF">CR201_G0052513</name>
</gene>
<sequence length="132" mass="14039">MREGQEMGPTPVPSNPLLHCSFPCWPRGWSHPVPTRELLLEPAQPARLLSPAPTAGPCSLASWMLPQPGGGSQVKTGGTPTATAQDAEAPLPDCDLCLSPVPVGTWQPRAKAGWARDPRNLSGNTFLPGWEQ</sequence>
<feature type="compositionally biased region" description="Polar residues" evidence="1">
    <location>
        <begin position="73"/>
        <end position="84"/>
    </location>
</feature>
<protein>
    <submittedName>
        <fullName evidence="2">C19orf24 isoform 2</fullName>
    </submittedName>
</protein>
<comment type="caution">
    <text evidence="2">The sequence shown here is derived from an EMBL/GenBank/DDBJ whole genome shotgun (WGS) entry which is preliminary data.</text>
</comment>